<feature type="compositionally biased region" description="Basic and acidic residues" evidence="1">
    <location>
        <begin position="40"/>
        <end position="54"/>
    </location>
</feature>
<dbReference type="STRING" id="6832.A0A553NX87"/>
<reference evidence="3 4" key="1">
    <citation type="journal article" date="2018" name="Nat. Ecol. Evol.">
        <title>Genomic signatures of mitonuclear coevolution across populations of Tigriopus californicus.</title>
        <authorList>
            <person name="Barreto F.S."/>
            <person name="Watson E.T."/>
            <person name="Lima T.G."/>
            <person name="Willett C.S."/>
            <person name="Edmands S."/>
            <person name="Li W."/>
            <person name="Burton R.S."/>
        </authorList>
    </citation>
    <scope>NUCLEOTIDE SEQUENCE [LARGE SCALE GENOMIC DNA]</scope>
    <source>
        <strain evidence="3 4">San Diego</strain>
    </source>
</reference>
<name>A0A553NX87_TIGCA</name>
<protein>
    <recommendedName>
        <fullName evidence="5">PDZ domain-containing protein</fullName>
    </recommendedName>
</protein>
<feature type="region of interest" description="Disordered" evidence="1">
    <location>
        <begin position="203"/>
        <end position="228"/>
    </location>
</feature>
<dbReference type="Gene3D" id="2.30.42.10">
    <property type="match status" value="1"/>
</dbReference>
<feature type="region of interest" description="Disordered" evidence="1">
    <location>
        <begin position="244"/>
        <end position="264"/>
    </location>
</feature>
<evidence type="ECO:0000256" key="1">
    <source>
        <dbReference type="SAM" id="MobiDB-lite"/>
    </source>
</evidence>
<comment type="caution">
    <text evidence="3">The sequence shown here is derived from an EMBL/GenBank/DDBJ whole genome shotgun (WGS) entry which is preliminary data.</text>
</comment>
<dbReference type="InterPro" id="IPR036034">
    <property type="entry name" value="PDZ_sf"/>
</dbReference>
<dbReference type="Proteomes" id="UP000318571">
    <property type="component" value="Chromosome 9"/>
</dbReference>
<evidence type="ECO:0000313" key="3">
    <source>
        <dbReference type="EMBL" id="TRY70027.1"/>
    </source>
</evidence>
<sequence>MRLVGSIVYVWTYVYSFFLFLVGLLKAEAQWRMFNFMKKDKGGSSTDQDKEEKERKRREKKKKHSMHLEGSKMTSDELQRLDEVRKSLKKVTGKLRKDNHKLPSGIIADYRDTFDAGNAENVQTGPASDSSSTHSSYSNISTGVSVGPLGITRPTSLPPPIPPSRGILKGQNYNGVVRSASTALDDPSILLKNTQANEYLYEGRNKSPKKSPKAVANTPMNESADREVPYVSVPPTIKVRAHADHVSPVHPSSSSTTSPKKPLPALTSHELKIMLTGENIGLGQRPLSTDFSIQLPGLGVEELDRDVREVYITPTNIDSDTEDALGTYGLTLKRVLLCQTGGQARNEPGQPVLIIESSDLASGIYPGDQVMAVNGIDVSEMNREAVNEIFKELNKVSALSGGTKSLTIKVKSIPELWDLGNRVVKKHVKSDELAQTHGVKRSEAQRFKIHKGHLLTDVRTADAKVFNYDNCPSPIND</sequence>
<dbReference type="SUPFAM" id="SSF50156">
    <property type="entry name" value="PDZ domain-like"/>
    <property type="match status" value="1"/>
</dbReference>
<evidence type="ECO:0000313" key="4">
    <source>
        <dbReference type="Proteomes" id="UP000318571"/>
    </source>
</evidence>
<gene>
    <name evidence="3" type="ORF">TCAL_15012</name>
</gene>
<keyword evidence="2" id="KW-0812">Transmembrane</keyword>
<feature type="region of interest" description="Disordered" evidence="1">
    <location>
        <begin position="118"/>
        <end position="139"/>
    </location>
</feature>
<feature type="compositionally biased region" description="Low complexity" evidence="1">
    <location>
        <begin position="248"/>
        <end position="260"/>
    </location>
</feature>
<dbReference type="EMBL" id="VCGU01000009">
    <property type="protein sequence ID" value="TRY70027.1"/>
    <property type="molecule type" value="Genomic_DNA"/>
</dbReference>
<feature type="compositionally biased region" description="Basic residues" evidence="1">
    <location>
        <begin position="55"/>
        <end position="65"/>
    </location>
</feature>
<organism evidence="3 4">
    <name type="scientific">Tigriopus californicus</name>
    <name type="common">Marine copepod</name>
    <dbReference type="NCBI Taxonomy" id="6832"/>
    <lineage>
        <taxon>Eukaryota</taxon>
        <taxon>Metazoa</taxon>
        <taxon>Ecdysozoa</taxon>
        <taxon>Arthropoda</taxon>
        <taxon>Crustacea</taxon>
        <taxon>Multicrustacea</taxon>
        <taxon>Hexanauplia</taxon>
        <taxon>Copepoda</taxon>
        <taxon>Harpacticoida</taxon>
        <taxon>Harpacticidae</taxon>
        <taxon>Tigriopus</taxon>
    </lineage>
</organism>
<feature type="compositionally biased region" description="Basic and acidic residues" evidence="1">
    <location>
        <begin position="66"/>
        <end position="75"/>
    </location>
</feature>
<feature type="compositionally biased region" description="Low complexity" evidence="1">
    <location>
        <begin position="128"/>
        <end position="139"/>
    </location>
</feature>
<accession>A0A553NX87</accession>
<keyword evidence="2" id="KW-0472">Membrane</keyword>
<evidence type="ECO:0000256" key="2">
    <source>
        <dbReference type="SAM" id="Phobius"/>
    </source>
</evidence>
<dbReference type="AlphaFoldDB" id="A0A553NX87"/>
<feature type="transmembrane region" description="Helical" evidence="2">
    <location>
        <begin position="6"/>
        <end position="25"/>
    </location>
</feature>
<evidence type="ECO:0008006" key="5">
    <source>
        <dbReference type="Google" id="ProtNLM"/>
    </source>
</evidence>
<keyword evidence="4" id="KW-1185">Reference proteome</keyword>
<feature type="region of interest" description="Disordered" evidence="1">
    <location>
        <begin position="40"/>
        <end position="75"/>
    </location>
</feature>
<proteinExistence type="predicted"/>
<keyword evidence="2" id="KW-1133">Transmembrane helix</keyword>